<feature type="transmembrane region" description="Helical" evidence="6">
    <location>
        <begin position="560"/>
        <end position="581"/>
    </location>
</feature>
<dbReference type="InterPro" id="IPR013783">
    <property type="entry name" value="Ig-like_fold"/>
</dbReference>
<proteinExistence type="inferred from homology"/>
<sequence length="599" mass="62217">MIFASVFHARASRWVVAALLLLPVVVIVAGAPVARGENPACGDVTVVFARGSGQRLAQRESAVFFAALSVRLGTAVRATAYELGTATYGGTRYPAVGVGVDSSDAFENLLDAGSYWTGNAGGRYRASVRAGAIELRAYLEQRLRACPDERVILGGYSQGAQVVGDALPTVPRSLRDRIVFVGLFGDPKLSLPEGRGIFPAACQGRSLSPWRRGNVSCYTDNGVLEARSPYVPADLARRVGSWCDRDDPICNNNLGDFAHSTHGLYAKPGRAVDQAVREAAAAIPGTPESPPVNSFRPTPADDAQSAETREVEKSSASAASVALVIDEYWTRPGTPVTFDASASALPPSAVAAYRWDFDGDGTTDRTTPVPTVAHVYPEPFQGRVRLRVSAADGAELMAGAVVHVDRVGLARQLPADPTGVTVRAAHGPDGAVVRWRPGTAVDGQRGAVADGRRGTVAGGPVDAWRVHDAAGRLLVHVPGSARQADLPALPDRTTALTVEAVNEYGSSVARVAVPHGTGSSRFADVVPAGNVTGADGGALDGVRTVDAGEADARGLSTAPLAAAVVLLLATVGALGVTLARAGSLRTGGAGRHRKRRCPF</sequence>
<keyword evidence="6" id="KW-0472">Membrane</keyword>
<dbReference type="SMART" id="SM01110">
    <property type="entry name" value="Cutinase"/>
    <property type="match status" value="1"/>
</dbReference>
<feature type="region of interest" description="Disordered" evidence="5">
    <location>
        <begin position="282"/>
        <end position="313"/>
    </location>
</feature>
<organism evidence="8 9">
    <name type="scientific">Cryptosporangium aurantiacum</name>
    <dbReference type="NCBI Taxonomy" id="134849"/>
    <lineage>
        <taxon>Bacteria</taxon>
        <taxon>Bacillati</taxon>
        <taxon>Actinomycetota</taxon>
        <taxon>Actinomycetes</taxon>
        <taxon>Cryptosporangiales</taxon>
        <taxon>Cryptosporangiaceae</taxon>
        <taxon>Cryptosporangium</taxon>
    </lineage>
</organism>
<dbReference type="InterPro" id="IPR000601">
    <property type="entry name" value="PKD_dom"/>
</dbReference>
<name>A0A1M7JP59_9ACTN</name>
<dbReference type="InterPro" id="IPR022409">
    <property type="entry name" value="PKD/Chitinase_dom"/>
</dbReference>
<dbReference type="STRING" id="134849.SAMN05443668_101854"/>
<reference evidence="8 9" key="1">
    <citation type="submission" date="2016-11" db="EMBL/GenBank/DDBJ databases">
        <authorList>
            <person name="Jaros S."/>
            <person name="Januszkiewicz K."/>
            <person name="Wedrychowicz H."/>
        </authorList>
    </citation>
    <scope>NUCLEOTIDE SEQUENCE [LARGE SCALE GENOMIC DNA]</scope>
    <source>
        <strain evidence="8 9">DSM 46144</strain>
    </source>
</reference>
<dbReference type="Gene3D" id="3.40.50.1820">
    <property type="entry name" value="alpha/beta hydrolase"/>
    <property type="match status" value="1"/>
</dbReference>
<evidence type="ECO:0000256" key="6">
    <source>
        <dbReference type="SAM" id="Phobius"/>
    </source>
</evidence>
<evidence type="ECO:0000259" key="7">
    <source>
        <dbReference type="PROSITE" id="PS50093"/>
    </source>
</evidence>
<dbReference type="SUPFAM" id="SSF49299">
    <property type="entry name" value="PKD domain"/>
    <property type="match status" value="1"/>
</dbReference>
<evidence type="ECO:0000313" key="9">
    <source>
        <dbReference type="Proteomes" id="UP000184440"/>
    </source>
</evidence>
<protein>
    <submittedName>
        <fullName evidence="8">PKD domain-containing protein</fullName>
    </submittedName>
</protein>
<evidence type="ECO:0000256" key="5">
    <source>
        <dbReference type="SAM" id="MobiDB-lite"/>
    </source>
</evidence>
<keyword evidence="4" id="KW-1015">Disulfide bond</keyword>
<dbReference type="CDD" id="cd00146">
    <property type="entry name" value="PKD"/>
    <property type="match status" value="1"/>
</dbReference>
<dbReference type="SUPFAM" id="SSF53474">
    <property type="entry name" value="alpha/beta-Hydrolases"/>
    <property type="match status" value="1"/>
</dbReference>
<evidence type="ECO:0000256" key="1">
    <source>
        <dbReference type="ARBA" id="ARBA00007534"/>
    </source>
</evidence>
<dbReference type="Proteomes" id="UP000184440">
    <property type="component" value="Unassembled WGS sequence"/>
</dbReference>
<dbReference type="Gene3D" id="2.60.40.10">
    <property type="entry name" value="Immunoglobulins"/>
    <property type="match status" value="1"/>
</dbReference>
<dbReference type="Pfam" id="PF01083">
    <property type="entry name" value="Cutinase"/>
    <property type="match status" value="1"/>
</dbReference>
<dbReference type="Pfam" id="PF18911">
    <property type="entry name" value="PKD_4"/>
    <property type="match status" value="1"/>
</dbReference>
<dbReference type="PANTHER" id="PTHR33630:SF9">
    <property type="entry name" value="CUTINASE 4"/>
    <property type="match status" value="1"/>
</dbReference>
<dbReference type="InterPro" id="IPR000675">
    <property type="entry name" value="Cutinase/axe"/>
</dbReference>
<dbReference type="GO" id="GO:0005975">
    <property type="term" value="P:carbohydrate metabolic process"/>
    <property type="evidence" value="ECO:0007669"/>
    <property type="project" value="UniProtKB-ARBA"/>
</dbReference>
<evidence type="ECO:0000313" key="8">
    <source>
        <dbReference type="EMBL" id="SHM54327.1"/>
    </source>
</evidence>
<dbReference type="OrthoDB" id="9804511at2"/>
<dbReference type="PANTHER" id="PTHR33630">
    <property type="entry name" value="CUTINASE RV1984C-RELATED-RELATED"/>
    <property type="match status" value="1"/>
</dbReference>
<comment type="similarity">
    <text evidence="1">Belongs to the cutinase family.</text>
</comment>
<dbReference type="RefSeq" id="WP_073251538.1">
    <property type="nucleotide sequence ID" value="NZ_FRCS01000001.1"/>
</dbReference>
<dbReference type="SMART" id="SM00089">
    <property type="entry name" value="PKD"/>
    <property type="match status" value="1"/>
</dbReference>
<dbReference type="EMBL" id="FRCS01000001">
    <property type="protein sequence ID" value="SHM54327.1"/>
    <property type="molecule type" value="Genomic_DNA"/>
</dbReference>
<dbReference type="PROSITE" id="PS50093">
    <property type="entry name" value="PKD"/>
    <property type="match status" value="1"/>
</dbReference>
<dbReference type="InterPro" id="IPR035986">
    <property type="entry name" value="PKD_dom_sf"/>
</dbReference>
<evidence type="ECO:0000256" key="4">
    <source>
        <dbReference type="ARBA" id="ARBA00023157"/>
    </source>
</evidence>
<keyword evidence="9" id="KW-1185">Reference proteome</keyword>
<evidence type="ECO:0000256" key="2">
    <source>
        <dbReference type="ARBA" id="ARBA00022487"/>
    </source>
</evidence>
<dbReference type="AlphaFoldDB" id="A0A1M7JP59"/>
<feature type="domain" description="PKD" evidence="7">
    <location>
        <begin position="336"/>
        <end position="404"/>
    </location>
</feature>
<keyword evidence="3" id="KW-0378">Hydrolase</keyword>
<keyword evidence="6" id="KW-1133">Transmembrane helix</keyword>
<accession>A0A1M7JP59</accession>
<dbReference type="GO" id="GO:0052689">
    <property type="term" value="F:carboxylic ester hydrolase activity"/>
    <property type="evidence" value="ECO:0007669"/>
    <property type="project" value="UniProtKB-KW"/>
</dbReference>
<keyword evidence="2" id="KW-0719">Serine esterase</keyword>
<dbReference type="InterPro" id="IPR029058">
    <property type="entry name" value="AB_hydrolase_fold"/>
</dbReference>
<keyword evidence="6" id="KW-0812">Transmembrane</keyword>
<evidence type="ECO:0000256" key="3">
    <source>
        <dbReference type="ARBA" id="ARBA00022801"/>
    </source>
</evidence>
<gene>
    <name evidence="8" type="ORF">SAMN05443668_101854</name>
</gene>